<keyword evidence="1" id="KW-0418">Kinase</keyword>
<organism evidence="1 2">
    <name type="scientific">Deinococcus gobiensis (strain DSM 21396 / JCM 16679 / CGMCC 1.7299 / I-0)</name>
    <dbReference type="NCBI Taxonomy" id="745776"/>
    <lineage>
        <taxon>Bacteria</taxon>
        <taxon>Thermotogati</taxon>
        <taxon>Deinococcota</taxon>
        <taxon>Deinococci</taxon>
        <taxon>Deinococcales</taxon>
        <taxon>Deinococcaceae</taxon>
        <taxon>Deinococcus</taxon>
    </lineage>
</organism>
<gene>
    <name evidence="1" type="ordered locus">DGo_PA0122</name>
</gene>
<dbReference type="Proteomes" id="UP000007575">
    <property type="component" value="Plasmid P1"/>
</dbReference>
<dbReference type="AlphaFoldDB" id="H8H0Y9"/>
<name>H8H0Y9_DEIGI</name>
<dbReference type="Gene3D" id="3.30.420.40">
    <property type="match status" value="2"/>
</dbReference>
<keyword evidence="2" id="KW-1185">Reference proteome</keyword>
<geneLocation type="plasmid" evidence="1 2">
    <name>P1</name>
</geneLocation>
<keyword evidence="1" id="KW-0808">Transferase</keyword>
<dbReference type="EMBL" id="CP002192">
    <property type="protein sequence ID" value="AFD27008.1"/>
    <property type="molecule type" value="Genomic_DNA"/>
</dbReference>
<evidence type="ECO:0000313" key="1">
    <source>
        <dbReference type="EMBL" id="AFD27008.1"/>
    </source>
</evidence>
<dbReference type="SUPFAM" id="SSF53067">
    <property type="entry name" value="Actin-like ATPase domain"/>
    <property type="match status" value="1"/>
</dbReference>
<dbReference type="PATRIC" id="fig|745776.4.peg.3159"/>
<evidence type="ECO:0000313" key="2">
    <source>
        <dbReference type="Proteomes" id="UP000007575"/>
    </source>
</evidence>
<keyword evidence="1" id="KW-0614">Plasmid</keyword>
<sequence length="245" mass="25805">MSRAAHAVLSVDIGGTHVKALLSGHPHSGARRFDSGPDLTPAEMVRGVLALCAAGPVWTFGAVSVGYPGPVLHGQPVRDPAHLGPGWVGFDFAGAFGRPLKLVNDAAMQALGSYAGGKMLFLGLGTGLGSALIVDGIAEPLELAHLPYRKHTFEDYVGLRGLKKHGKKKWRRQVLDVIAELSAALEPDTVVLGGGNAKLFADHLDDLPPQVRLGDNANAFTGGFRLWDDKARPQPAPARTPPETP</sequence>
<accession>H8H0Y9</accession>
<dbReference type="KEGG" id="dgo:DGo_PA0122"/>
<reference evidence="1 2" key="1">
    <citation type="journal article" date="2012" name="PLoS ONE">
        <title>Genome sequence and transcriptome analysis of the radioresistant bacterium Deinococcus gobiensis: insights into the extreme environmental adaptations.</title>
        <authorList>
            <person name="Yuan M."/>
            <person name="Chen M."/>
            <person name="Zhang W."/>
            <person name="Lu W."/>
            <person name="Wang J."/>
            <person name="Yang M."/>
            <person name="Zhao P."/>
            <person name="Tang R."/>
            <person name="Li X."/>
            <person name="Hao Y."/>
            <person name="Zhou Z."/>
            <person name="Zhan Y."/>
            <person name="Yu H."/>
            <person name="Teng C."/>
            <person name="Yan Y."/>
            <person name="Ping S."/>
            <person name="Wang Y."/>
            <person name="Lin M."/>
        </authorList>
    </citation>
    <scope>NUCLEOTIDE SEQUENCE [LARGE SCALE GENOMIC DNA]</scope>
    <source>
        <strain evidence="2">DSM 21396 / JCM 16679 / CGMCC 1.7299 / I-0</strain>
        <plasmid evidence="1">P1</plasmid>
    </source>
</reference>
<dbReference type="GO" id="GO:0016301">
    <property type="term" value="F:kinase activity"/>
    <property type="evidence" value="ECO:0007669"/>
    <property type="project" value="UniProtKB-KW"/>
</dbReference>
<dbReference type="OrthoDB" id="9795247at2"/>
<dbReference type="RefSeq" id="WP_014695526.1">
    <property type="nucleotide sequence ID" value="NC_017805.1"/>
</dbReference>
<dbReference type="InterPro" id="IPR043129">
    <property type="entry name" value="ATPase_NBD"/>
</dbReference>
<protein>
    <submittedName>
        <fullName evidence="1">Polyphosphate glucokinase</fullName>
    </submittedName>
</protein>
<proteinExistence type="predicted"/>
<dbReference type="HOGENOM" id="CLU_065796_1_0_0"/>